<keyword evidence="3" id="KW-1185">Reference proteome</keyword>
<protein>
    <recommendedName>
        <fullName evidence="4">DUF2905 domain-containing protein</fullName>
    </recommendedName>
</protein>
<sequence>MFRWMFTIFFAICVLSAAAPWLAKLGIGRLPGDVRLRWRGKEMVFPFASTVLLSLVFNLLIRLL</sequence>
<accession>A0A0H3WWB7</accession>
<dbReference type="STRING" id="656179.AB870_12955"/>
<evidence type="ECO:0000256" key="1">
    <source>
        <dbReference type="SAM" id="Phobius"/>
    </source>
</evidence>
<dbReference type="KEGG" id="pfg:AB870_12955"/>
<dbReference type="RefSeq" id="WP_047906647.1">
    <property type="nucleotide sequence ID" value="NZ_CP011807.3"/>
</dbReference>
<proteinExistence type="predicted"/>
<gene>
    <name evidence="2" type="ORF">AB870_12955</name>
</gene>
<dbReference type="AlphaFoldDB" id="A0A0H3WWB7"/>
<reference evidence="2" key="1">
    <citation type="submission" date="2016-06" db="EMBL/GenBank/DDBJ databases">
        <title>Complete Genome Sequence of Pandoraea faecigallinarum DSM-23572.</title>
        <authorList>
            <person name="Yong D."/>
            <person name="Ee R."/>
            <person name="Lim Y.-L."/>
            <person name="Yin W.-F."/>
            <person name="Chan K.-G."/>
        </authorList>
    </citation>
    <scope>NUCLEOTIDE SEQUENCE</scope>
    <source>
        <strain evidence="2">DSM 23572</strain>
    </source>
</reference>
<keyword evidence="1" id="KW-0472">Membrane</keyword>
<name>A0A0H3WWB7_9BURK</name>
<dbReference type="PATRIC" id="fig|656179.3.peg.2755"/>
<dbReference type="Proteomes" id="UP000035651">
    <property type="component" value="Chromosome"/>
</dbReference>
<dbReference type="InterPro" id="IPR021320">
    <property type="entry name" value="DUF2905"/>
</dbReference>
<evidence type="ECO:0000313" key="3">
    <source>
        <dbReference type="Proteomes" id="UP000035651"/>
    </source>
</evidence>
<organism evidence="2 3">
    <name type="scientific">Pandoraea faecigallinarum</name>
    <dbReference type="NCBI Taxonomy" id="656179"/>
    <lineage>
        <taxon>Bacteria</taxon>
        <taxon>Pseudomonadati</taxon>
        <taxon>Pseudomonadota</taxon>
        <taxon>Betaproteobacteria</taxon>
        <taxon>Burkholderiales</taxon>
        <taxon>Burkholderiaceae</taxon>
        <taxon>Pandoraea</taxon>
    </lineage>
</organism>
<keyword evidence="1" id="KW-0812">Transmembrane</keyword>
<feature type="transmembrane region" description="Helical" evidence="1">
    <location>
        <begin position="44"/>
        <end position="61"/>
    </location>
</feature>
<dbReference type="Pfam" id="PF11146">
    <property type="entry name" value="DUF2905"/>
    <property type="match status" value="1"/>
</dbReference>
<keyword evidence="1" id="KW-1133">Transmembrane helix</keyword>
<dbReference type="OrthoDB" id="9811610at2"/>
<evidence type="ECO:0000313" key="2">
    <source>
        <dbReference type="EMBL" id="AKM30821.1"/>
    </source>
</evidence>
<dbReference type="EMBL" id="CP011807">
    <property type="protein sequence ID" value="AKM30821.1"/>
    <property type="molecule type" value="Genomic_DNA"/>
</dbReference>
<evidence type="ECO:0008006" key="4">
    <source>
        <dbReference type="Google" id="ProtNLM"/>
    </source>
</evidence>